<dbReference type="PROSITE" id="PS50983">
    <property type="entry name" value="FE_B12_PBP"/>
    <property type="match status" value="1"/>
</dbReference>
<comment type="caution">
    <text evidence="3">The sequence shown here is derived from an EMBL/GenBank/DDBJ whole genome shotgun (WGS) entry which is preliminary data.</text>
</comment>
<dbReference type="PANTHER" id="PTHR30535">
    <property type="entry name" value="VITAMIN B12-BINDING PROTEIN"/>
    <property type="match status" value="1"/>
</dbReference>
<keyword evidence="1" id="KW-0732">Signal</keyword>
<dbReference type="InterPro" id="IPR002491">
    <property type="entry name" value="ABC_transptr_periplasmic_BD"/>
</dbReference>
<dbReference type="PANTHER" id="PTHR30535:SF34">
    <property type="entry name" value="MOLYBDATE-BINDING PROTEIN MOLA"/>
    <property type="match status" value="1"/>
</dbReference>
<evidence type="ECO:0000256" key="1">
    <source>
        <dbReference type="SAM" id="SignalP"/>
    </source>
</evidence>
<evidence type="ECO:0000313" key="3">
    <source>
        <dbReference type="EMBL" id="MCA2017316.1"/>
    </source>
</evidence>
<dbReference type="Proteomes" id="UP001199044">
    <property type="component" value="Unassembled WGS sequence"/>
</dbReference>
<protein>
    <submittedName>
        <fullName evidence="3">ABC transporter substrate-binding protein</fullName>
    </submittedName>
</protein>
<evidence type="ECO:0000259" key="2">
    <source>
        <dbReference type="PROSITE" id="PS50983"/>
    </source>
</evidence>
<accession>A0ABS7YR20</accession>
<feature type="chain" id="PRO_5046387043" evidence="1">
    <location>
        <begin position="22"/>
        <end position="365"/>
    </location>
</feature>
<dbReference type="InterPro" id="IPR050902">
    <property type="entry name" value="ABC_Transporter_SBP"/>
</dbReference>
<gene>
    <name evidence="3" type="ORF">LDJ79_14425</name>
</gene>
<organism evidence="3 4">
    <name type="scientific">Vibrio tritonius</name>
    <dbReference type="NCBI Taxonomy" id="1435069"/>
    <lineage>
        <taxon>Bacteria</taxon>
        <taxon>Pseudomonadati</taxon>
        <taxon>Pseudomonadota</taxon>
        <taxon>Gammaproteobacteria</taxon>
        <taxon>Vibrionales</taxon>
        <taxon>Vibrionaceae</taxon>
        <taxon>Vibrio</taxon>
    </lineage>
</organism>
<feature type="signal peptide" evidence="1">
    <location>
        <begin position="1"/>
        <end position="21"/>
    </location>
</feature>
<dbReference type="Gene3D" id="3.40.50.1980">
    <property type="entry name" value="Nitrogenase molybdenum iron protein domain"/>
    <property type="match status" value="2"/>
</dbReference>
<dbReference type="Pfam" id="PF01497">
    <property type="entry name" value="Peripla_BP_2"/>
    <property type="match status" value="1"/>
</dbReference>
<reference evidence="4" key="1">
    <citation type="submission" date="2023-07" db="EMBL/GenBank/DDBJ databases">
        <title>Molecular identification of indigenous halophilic bacteria isolated from red sea cost, biodegradation of synthetic dyes and assessment of degraded metabolite toxicity.</title>
        <authorList>
            <person name="Chaieb K."/>
            <person name="Altayb H.N."/>
        </authorList>
    </citation>
    <scope>NUCLEOTIDE SEQUENCE [LARGE SCALE GENOMIC DNA]</scope>
    <source>
        <strain evidence="4">K20</strain>
    </source>
</reference>
<sequence length="365" mass="40613">MNFKSVLLPLALAMGAFSAQAEVQTIHDILDRDIQVDVPAKRVVLGFYAEDYMAIGGEKSFDQVVGLSRDTWKVWRPASWEIYTKHDPKLAQIPDIGEVEAQTFSIEKVISLRPDVLVLAEWQYQGLGSDVKRLEQAGIPIVVVDYNAQTVARHVASTKIIGQLTGQEARANTIANEYSNAMTMIEERIAKSGLPKPRAYVEFGNKGPSQYSFTYGKNMWGAMLKQAGGDNIAAPYVEWWGPINPEQVLAAKPQVVFLAGTESSAVKDAVLMGEGVDRQEAVNRLKGFTKRPGWSQLPAVQDKRVFGIYQGASRSILDYSMSEYLAKALYPEVFKDLNPEQDYLNFYKKYLPVMPKGTFAVSITE</sequence>
<evidence type="ECO:0000313" key="4">
    <source>
        <dbReference type="Proteomes" id="UP001199044"/>
    </source>
</evidence>
<name>A0ABS7YR20_9VIBR</name>
<dbReference type="RefSeq" id="WP_225251066.1">
    <property type="nucleotide sequence ID" value="NZ_CP152307.1"/>
</dbReference>
<feature type="domain" description="Fe/B12 periplasmic-binding" evidence="2">
    <location>
        <begin position="41"/>
        <end position="341"/>
    </location>
</feature>
<keyword evidence="4" id="KW-1185">Reference proteome</keyword>
<dbReference type="SUPFAM" id="SSF53807">
    <property type="entry name" value="Helical backbone' metal receptor"/>
    <property type="match status" value="1"/>
</dbReference>
<dbReference type="EMBL" id="JAIWIU010000102">
    <property type="protein sequence ID" value="MCA2017316.1"/>
    <property type="molecule type" value="Genomic_DNA"/>
</dbReference>
<proteinExistence type="predicted"/>